<sequence length="76" mass="9266">MKLPNKLFNYGESIISKFPIILKILEQKKYLTIYELYEHVITHFNDITEFIDTVECLYALNKIEYNNKLRRIYYVV</sequence>
<dbReference type="Pfam" id="PF20292">
    <property type="entry name" value="MC7"/>
    <property type="match status" value="1"/>
</dbReference>
<comment type="caution">
    <text evidence="1">The sequence shown here is derived from an EMBL/GenBank/DDBJ whole genome shotgun (WGS) entry which is preliminary data.</text>
</comment>
<dbReference type="AlphaFoldDB" id="A0A166U3T4"/>
<dbReference type="EMBL" id="LROR01000054">
    <property type="protein sequence ID" value="OBR93280.1"/>
    <property type="molecule type" value="Genomic_DNA"/>
</dbReference>
<dbReference type="InterPro" id="IPR046900">
    <property type="entry name" value="ABC-3C_MC7"/>
</dbReference>
<protein>
    <submittedName>
        <fullName evidence="1">Uncharacterized protein</fullName>
    </submittedName>
</protein>
<name>A0A166U3T4_9CLOT</name>
<organism evidence="1 3">
    <name type="scientific">Clostridium coskatii</name>
    <dbReference type="NCBI Taxonomy" id="1705578"/>
    <lineage>
        <taxon>Bacteria</taxon>
        <taxon>Bacillati</taxon>
        <taxon>Bacillota</taxon>
        <taxon>Clostridia</taxon>
        <taxon>Eubacteriales</taxon>
        <taxon>Clostridiaceae</taxon>
        <taxon>Clostridium</taxon>
    </lineage>
</organism>
<dbReference type="RefSeq" id="WP_063600296.1">
    <property type="nucleotide sequence ID" value="NZ_LITQ01000003.1"/>
</dbReference>
<evidence type="ECO:0000313" key="1">
    <source>
        <dbReference type="EMBL" id="OAA94536.1"/>
    </source>
</evidence>
<evidence type="ECO:0000313" key="4">
    <source>
        <dbReference type="Proteomes" id="UP000093694"/>
    </source>
</evidence>
<accession>A0A166U3T4</accession>
<reference evidence="2 4" key="2">
    <citation type="journal article" date="2016" name="Front. Microbiol.">
        <title>Industrial Acetogenic Biocatalysts: A Comparative Metabolic and Genomic Analysis.</title>
        <authorList>
            <person name="Bengelsdorf F."/>
            <person name="Poehlein A."/>
            <person name="Sonja S."/>
            <person name="Erz C."/>
            <person name="Hummel T."/>
            <person name="Hoffmeister S."/>
            <person name="Daniel R."/>
            <person name="Durre P."/>
        </authorList>
    </citation>
    <scope>NUCLEOTIDE SEQUENCE [LARGE SCALE GENOMIC DNA]</scope>
    <source>
        <strain evidence="2 4">PTA-10522</strain>
    </source>
</reference>
<reference evidence="1 3" key="1">
    <citation type="journal article" date="2015" name="Biotechnol. Bioeng.">
        <title>Genome sequence and phenotypic characterization of Caulobacter segnis.</title>
        <authorList>
            <person name="Patel S."/>
            <person name="Fletcher B."/>
            <person name="Scott D.C."/>
            <person name="Ely B."/>
        </authorList>
    </citation>
    <scope>NUCLEOTIDE SEQUENCE [LARGE SCALE GENOMIC DNA]</scope>
    <source>
        <strain evidence="1 3">PS02</strain>
    </source>
</reference>
<dbReference type="Proteomes" id="UP000077384">
    <property type="component" value="Unassembled WGS sequence"/>
</dbReference>
<proteinExistence type="predicted"/>
<keyword evidence="4" id="KW-1185">Reference proteome</keyword>
<dbReference type="EMBL" id="LITQ01000003">
    <property type="protein sequence ID" value="OAA94536.1"/>
    <property type="molecule type" value="Genomic_DNA"/>
</dbReference>
<dbReference type="Proteomes" id="UP000093694">
    <property type="component" value="Unassembled WGS sequence"/>
</dbReference>
<evidence type="ECO:0000313" key="2">
    <source>
        <dbReference type="EMBL" id="OBR93280.1"/>
    </source>
</evidence>
<dbReference type="PATRIC" id="fig|1705578.3.peg.2743"/>
<gene>
    <name evidence="2" type="ORF">CLCOS_27520</name>
    <name evidence="1" type="ORF">WX73_03082</name>
</gene>
<evidence type="ECO:0000313" key="3">
    <source>
        <dbReference type="Proteomes" id="UP000077384"/>
    </source>
</evidence>